<dbReference type="InterPro" id="IPR008964">
    <property type="entry name" value="Invasin/intimin_cell_adhesion"/>
</dbReference>
<dbReference type="SUPFAM" id="SSF52266">
    <property type="entry name" value="SGNH hydrolase"/>
    <property type="match status" value="1"/>
</dbReference>
<protein>
    <submittedName>
        <fullName evidence="2">Baseplate component</fullName>
    </submittedName>
</protein>
<organism evidence="2">
    <name type="scientific">Siphoviridae sp. ctNyC15</name>
    <dbReference type="NCBI Taxonomy" id="2826307"/>
    <lineage>
        <taxon>Viruses</taxon>
        <taxon>Duplodnaviria</taxon>
        <taxon>Heunggongvirae</taxon>
        <taxon>Uroviricota</taxon>
        <taxon>Caudoviricetes</taxon>
    </lineage>
</organism>
<dbReference type="Pfam" id="PF16255">
    <property type="entry name" value="Lipase_GDSL_lke"/>
    <property type="match status" value="1"/>
</dbReference>
<sequence length="698" mass="75735">MKAEKIIRLRIQNSTFCRRIRVVQGDTGRIFRFILEDITMDGSEQARVYAKKPDGTEVYNDCEVVSPNEVLMESDSGQIFAAIGVVQAEIQISKSGKTITTYTFEFVVEKSITRAGAIQSSSEYGTLETAIAKAEGFYNPTFSEAATRNNINSGESIPTLFGKVKKWFTDLNTLIKLVGSTDISGIGDGTVTDALSVINNNFKNNPTFSLSPYKDKTIVTFGDSVLAGWGWKEGTGIIQPLKEKYPDATWINKAESGANMAVTSSPAHTPIVNQITSYTGAADAIILNGGVNDKNNGLPIGSIETNYDASYNTSTFCGALERSLQYIMDRYPLAVKLYIIPHSFGKNNSLLDSIYEKAIEICDKWNMPYLDMRKCSQIAMTSVNKDKYTYNPNSKKGDGVHPNEIWYRTFYCPVIDQTLQYLGIGYTTASVAPTVIAVTGVKLDQTTLTLNAGESAQLTATVSPSNATNKSVTWSASNSNVSVSGGKVTAKTAGSAIVTVTTADGGYTAQCNVTVNASTEVGHTELASLSLDGNCYFNTEIMPDENTNTKAKWNLQSGTTYIAGARDDNYKFGYSCTNNFYAVRGTANSPAKPASYWNGDWIINQTGVSYQFGDTTVATDAIDSFKLSSPYYLGNMSKNSTPAGTGVVGKIYYAQIYSGDTLQADMIPVKKSDGTLCLYDKVRKKYIYNAGTGTLKEG</sequence>
<dbReference type="InterPro" id="IPR036514">
    <property type="entry name" value="SGNH_hydro_sf"/>
</dbReference>
<dbReference type="InterPro" id="IPR018913">
    <property type="entry name" value="BppU_N"/>
</dbReference>
<evidence type="ECO:0000259" key="1">
    <source>
        <dbReference type="PROSITE" id="PS50835"/>
    </source>
</evidence>
<dbReference type="CDD" id="cd00229">
    <property type="entry name" value="SGNH_hydrolase"/>
    <property type="match status" value="1"/>
</dbReference>
<dbReference type="Pfam" id="PF10651">
    <property type="entry name" value="BppU_N"/>
    <property type="match status" value="1"/>
</dbReference>
<dbReference type="InterPro" id="IPR032588">
    <property type="entry name" value="Lipase_GDSL_lke"/>
</dbReference>
<name>A0A8S5NF92_9CAUD</name>
<feature type="domain" description="Ig-like" evidence="1">
    <location>
        <begin position="433"/>
        <end position="530"/>
    </location>
</feature>
<dbReference type="Gene3D" id="3.40.50.1110">
    <property type="entry name" value="SGNH hydrolase"/>
    <property type="match status" value="1"/>
</dbReference>
<dbReference type="SMART" id="SM00635">
    <property type="entry name" value="BID_2"/>
    <property type="match status" value="1"/>
</dbReference>
<proteinExistence type="predicted"/>
<dbReference type="Pfam" id="PF02368">
    <property type="entry name" value="Big_2"/>
    <property type="match status" value="1"/>
</dbReference>
<accession>A0A8S5NF92</accession>
<evidence type="ECO:0000313" key="2">
    <source>
        <dbReference type="EMBL" id="DAD92872.1"/>
    </source>
</evidence>
<dbReference type="InterPro" id="IPR003343">
    <property type="entry name" value="Big_2"/>
</dbReference>
<reference evidence="2" key="1">
    <citation type="journal article" date="2021" name="Proc. Natl. Acad. Sci. U.S.A.">
        <title>A Catalog of Tens of Thousands of Viruses from Human Metagenomes Reveals Hidden Associations with Chronic Diseases.</title>
        <authorList>
            <person name="Tisza M.J."/>
            <person name="Buck C.B."/>
        </authorList>
    </citation>
    <scope>NUCLEOTIDE SEQUENCE</scope>
    <source>
        <strain evidence="2">CtNyC15</strain>
    </source>
</reference>
<dbReference type="Gene3D" id="2.60.40.1080">
    <property type="match status" value="1"/>
</dbReference>
<dbReference type="PROSITE" id="PS50835">
    <property type="entry name" value="IG_LIKE"/>
    <property type="match status" value="1"/>
</dbReference>
<dbReference type="SUPFAM" id="SSF49373">
    <property type="entry name" value="Invasin/intimin cell-adhesion fragments"/>
    <property type="match status" value="1"/>
</dbReference>
<dbReference type="InterPro" id="IPR007110">
    <property type="entry name" value="Ig-like_dom"/>
</dbReference>
<dbReference type="EMBL" id="BK015147">
    <property type="protein sequence ID" value="DAD92872.1"/>
    <property type="molecule type" value="Genomic_DNA"/>
</dbReference>